<evidence type="ECO:0000256" key="7">
    <source>
        <dbReference type="ARBA" id="ARBA00023136"/>
    </source>
</evidence>
<feature type="transmembrane region" description="Helical" evidence="9">
    <location>
        <begin position="38"/>
        <end position="57"/>
    </location>
</feature>
<dbReference type="InterPro" id="IPR045335">
    <property type="entry name" value="FtsQ_C_sf"/>
</dbReference>
<evidence type="ECO:0000259" key="10">
    <source>
        <dbReference type="PROSITE" id="PS51779"/>
    </source>
</evidence>
<reference evidence="11" key="1">
    <citation type="journal article" date="2015" name="Nature">
        <title>Complex archaea that bridge the gap between prokaryotes and eukaryotes.</title>
        <authorList>
            <person name="Spang A."/>
            <person name="Saw J.H."/>
            <person name="Jorgensen S.L."/>
            <person name="Zaremba-Niedzwiedzka K."/>
            <person name="Martijn J."/>
            <person name="Lind A.E."/>
            <person name="van Eijk R."/>
            <person name="Schleper C."/>
            <person name="Guy L."/>
            <person name="Ettema T.J."/>
        </authorList>
    </citation>
    <scope>NUCLEOTIDE SEQUENCE</scope>
</reference>
<gene>
    <name evidence="11" type="ORF">LCGC14_1029790</name>
</gene>
<evidence type="ECO:0000256" key="5">
    <source>
        <dbReference type="ARBA" id="ARBA00022692"/>
    </source>
</evidence>
<dbReference type="Pfam" id="PF03799">
    <property type="entry name" value="FtsQ_DivIB_C"/>
    <property type="match status" value="1"/>
</dbReference>
<evidence type="ECO:0000256" key="2">
    <source>
        <dbReference type="ARBA" id="ARBA00022475"/>
    </source>
</evidence>
<evidence type="ECO:0000256" key="9">
    <source>
        <dbReference type="SAM" id="Phobius"/>
    </source>
</evidence>
<keyword evidence="5 9" id="KW-0812">Transmembrane</keyword>
<keyword evidence="7 9" id="KW-0472">Membrane</keyword>
<name>A0A0F9R0T3_9ZZZZ</name>
<keyword evidence="8" id="KW-0131">Cell cycle</keyword>
<dbReference type="PANTHER" id="PTHR35851:SF1">
    <property type="entry name" value="CELL DIVISION PROTEIN FTSQ"/>
    <property type="match status" value="1"/>
</dbReference>
<dbReference type="InterPro" id="IPR026579">
    <property type="entry name" value="FtsQ"/>
</dbReference>
<organism evidence="11">
    <name type="scientific">marine sediment metagenome</name>
    <dbReference type="NCBI Taxonomy" id="412755"/>
    <lineage>
        <taxon>unclassified sequences</taxon>
        <taxon>metagenomes</taxon>
        <taxon>ecological metagenomes</taxon>
    </lineage>
</organism>
<proteinExistence type="inferred from homology"/>
<evidence type="ECO:0000256" key="8">
    <source>
        <dbReference type="ARBA" id="ARBA00023306"/>
    </source>
</evidence>
<dbReference type="InterPro" id="IPR005548">
    <property type="entry name" value="Cell_div_FtsQ/DivIB_C"/>
</dbReference>
<evidence type="ECO:0000256" key="1">
    <source>
        <dbReference type="ARBA" id="ARBA00004370"/>
    </source>
</evidence>
<accession>A0A0F9R0T3</accession>
<dbReference type="GO" id="GO:0090529">
    <property type="term" value="P:cell septum assembly"/>
    <property type="evidence" value="ECO:0007669"/>
    <property type="project" value="InterPro"/>
</dbReference>
<keyword evidence="2" id="KW-1003">Cell membrane</keyword>
<keyword evidence="3" id="KW-0997">Cell inner membrane</keyword>
<dbReference type="InterPro" id="IPR034746">
    <property type="entry name" value="POTRA"/>
</dbReference>
<keyword evidence="6 9" id="KW-1133">Transmembrane helix</keyword>
<dbReference type="PANTHER" id="PTHR35851">
    <property type="entry name" value="CELL DIVISION PROTEIN FTSQ"/>
    <property type="match status" value="1"/>
</dbReference>
<keyword evidence="4" id="KW-0132">Cell division</keyword>
<feature type="domain" description="POTRA" evidence="10">
    <location>
        <begin position="83"/>
        <end position="151"/>
    </location>
</feature>
<dbReference type="AlphaFoldDB" id="A0A0F9R0T3"/>
<comment type="caution">
    <text evidence="11">The sequence shown here is derived from an EMBL/GenBank/DDBJ whole genome shotgun (WGS) entry which is preliminary data.</text>
</comment>
<dbReference type="PROSITE" id="PS51779">
    <property type="entry name" value="POTRA"/>
    <property type="match status" value="1"/>
</dbReference>
<evidence type="ECO:0000256" key="3">
    <source>
        <dbReference type="ARBA" id="ARBA00022519"/>
    </source>
</evidence>
<evidence type="ECO:0000256" key="6">
    <source>
        <dbReference type="ARBA" id="ARBA00022989"/>
    </source>
</evidence>
<dbReference type="EMBL" id="LAZR01004172">
    <property type="protein sequence ID" value="KKN11108.1"/>
    <property type="molecule type" value="Genomic_DNA"/>
</dbReference>
<dbReference type="GO" id="GO:0016020">
    <property type="term" value="C:membrane"/>
    <property type="evidence" value="ECO:0007669"/>
    <property type="project" value="UniProtKB-SubCell"/>
</dbReference>
<sequence length="295" mass="33105">MQSLINRVKPAKQAKSDPAPSRWAWRMQRLMLTPTFRFGLRVGLPFSLALVAGVIYLSDEARRGQLTEVYVNARSSIEQRPEFMVKLMAIDGAGDRLAAQVRAAVPVEFPISSFDLDLAALREMVTQLPGVKQASLRIKPGGLLQVSVEPRVAVAIWRTEDGLVLVDLDGNTIGKIENRADRTDLPLLVGDAANTRVAEALELFRTATPLNTRLRGLVRMGARRWDVVLDRDQRIMLPETQPVQALERVIALENAQEVLSRDVARVDMRLAQRPTVQMNKEATQEWWRIRQISGQ</sequence>
<protein>
    <recommendedName>
        <fullName evidence="10">POTRA domain-containing protein</fullName>
    </recommendedName>
</protein>
<evidence type="ECO:0000256" key="4">
    <source>
        <dbReference type="ARBA" id="ARBA00022618"/>
    </source>
</evidence>
<evidence type="ECO:0000313" key="11">
    <source>
        <dbReference type="EMBL" id="KKN11108.1"/>
    </source>
</evidence>
<comment type="subcellular location">
    <subcellularLocation>
        <location evidence="1">Membrane</location>
    </subcellularLocation>
</comment>
<dbReference type="Gene3D" id="3.40.50.11690">
    <property type="entry name" value="Cell division protein FtsQ/DivIB"/>
    <property type="match status" value="1"/>
</dbReference>
<dbReference type="HAMAP" id="MF_00911">
    <property type="entry name" value="FtsQ_subfam"/>
    <property type="match status" value="1"/>
</dbReference>